<organism evidence="1">
    <name type="scientific">gut metagenome</name>
    <dbReference type="NCBI Taxonomy" id="749906"/>
    <lineage>
        <taxon>unclassified sequences</taxon>
        <taxon>metagenomes</taxon>
        <taxon>organismal metagenomes</taxon>
    </lineage>
</organism>
<protein>
    <submittedName>
        <fullName evidence="1">Uncharacterized protein</fullName>
    </submittedName>
</protein>
<name>J9GD03_9ZZZZ</name>
<evidence type="ECO:0000313" key="1">
    <source>
        <dbReference type="EMBL" id="EJX05217.1"/>
    </source>
</evidence>
<dbReference type="AlphaFoldDB" id="J9GD03"/>
<gene>
    <name evidence="1" type="ORF">EVA_06673</name>
</gene>
<dbReference type="EMBL" id="AMCI01001545">
    <property type="protein sequence ID" value="EJX05217.1"/>
    <property type="molecule type" value="Genomic_DNA"/>
</dbReference>
<reference evidence="1" key="1">
    <citation type="journal article" date="2012" name="PLoS ONE">
        <title>Gene sets for utilization of primary and secondary nutrition supplies in the distal gut of endangered iberian lynx.</title>
        <authorList>
            <person name="Alcaide M."/>
            <person name="Messina E."/>
            <person name="Richter M."/>
            <person name="Bargiela R."/>
            <person name="Peplies J."/>
            <person name="Huws S.A."/>
            <person name="Newbold C.J."/>
            <person name="Golyshin P.N."/>
            <person name="Simon M.A."/>
            <person name="Lopez G."/>
            <person name="Yakimov M.M."/>
            <person name="Ferrer M."/>
        </authorList>
    </citation>
    <scope>NUCLEOTIDE SEQUENCE</scope>
</reference>
<feature type="non-terminal residue" evidence="1">
    <location>
        <position position="44"/>
    </location>
</feature>
<accession>J9GD03</accession>
<comment type="caution">
    <text evidence="1">The sequence shown here is derived from an EMBL/GenBank/DDBJ whole genome shotgun (WGS) entry which is preliminary data.</text>
</comment>
<sequence>MSPVIAIRVVETLDEAIDFINEHSSLSYRRHCDELTFVPASRFL</sequence>
<proteinExistence type="predicted"/>